<keyword evidence="3" id="KW-1185">Reference proteome</keyword>
<dbReference type="Proteomes" id="UP001054945">
    <property type="component" value="Unassembled WGS sequence"/>
</dbReference>
<comment type="caution">
    <text evidence="2">The sequence shown here is derived from an EMBL/GenBank/DDBJ whole genome shotgun (WGS) entry which is preliminary data.</text>
</comment>
<protein>
    <submittedName>
        <fullName evidence="2">Uncharacterized protein</fullName>
    </submittedName>
</protein>
<accession>A0AAV4WY56</accession>
<dbReference type="AlphaFoldDB" id="A0AAV4WY56"/>
<feature type="compositionally biased region" description="Low complexity" evidence="1">
    <location>
        <begin position="51"/>
        <end position="65"/>
    </location>
</feature>
<feature type="region of interest" description="Disordered" evidence="1">
    <location>
        <begin position="51"/>
        <end position="74"/>
    </location>
</feature>
<name>A0AAV4WY56_CAEEX</name>
<proteinExistence type="predicted"/>
<sequence length="81" mass="8647">MTYGPSHKKLEHWSVYEVTGPSVCEERVLIAFVPTASVCPVVQPSLILRTSVSSPPEISPSKSPPALSTGAPVPAIYFAPR</sequence>
<gene>
    <name evidence="2" type="ORF">CEXT_94111</name>
</gene>
<reference evidence="2 3" key="1">
    <citation type="submission" date="2021-06" db="EMBL/GenBank/DDBJ databases">
        <title>Caerostris extrusa draft genome.</title>
        <authorList>
            <person name="Kono N."/>
            <person name="Arakawa K."/>
        </authorList>
    </citation>
    <scope>NUCLEOTIDE SEQUENCE [LARGE SCALE GENOMIC DNA]</scope>
</reference>
<evidence type="ECO:0000313" key="2">
    <source>
        <dbReference type="EMBL" id="GIY87159.1"/>
    </source>
</evidence>
<dbReference type="EMBL" id="BPLR01016895">
    <property type="protein sequence ID" value="GIY87159.1"/>
    <property type="molecule type" value="Genomic_DNA"/>
</dbReference>
<evidence type="ECO:0000313" key="3">
    <source>
        <dbReference type="Proteomes" id="UP001054945"/>
    </source>
</evidence>
<evidence type="ECO:0000256" key="1">
    <source>
        <dbReference type="SAM" id="MobiDB-lite"/>
    </source>
</evidence>
<organism evidence="2 3">
    <name type="scientific">Caerostris extrusa</name>
    <name type="common">Bark spider</name>
    <name type="synonym">Caerostris bankana</name>
    <dbReference type="NCBI Taxonomy" id="172846"/>
    <lineage>
        <taxon>Eukaryota</taxon>
        <taxon>Metazoa</taxon>
        <taxon>Ecdysozoa</taxon>
        <taxon>Arthropoda</taxon>
        <taxon>Chelicerata</taxon>
        <taxon>Arachnida</taxon>
        <taxon>Araneae</taxon>
        <taxon>Araneomorphae</taxon>
        <taxon>Entelegynae</taxon>
        <taxon>Araneoidea</taxon>
        <taxon>Araneidae</taxon>
        <taxon>Caerostris</taxon>
    </lineage>
</organism>